<organism evidence="2 3">
    <name type="scientific">Paracoccus jeotgali</name>
    <dbReference type="NCBI Taxonomy" id="2065379"/>
    <lineage>
        <taxon>Bacteria</taxon>
        <taxon>Pseudomonadati</taxon>
        <taxon>Pseudomonadota</taxon>
        <taxon>Alphaproteobacteria</taxon>
        <taxon>Rhodobacterales</taxon>
        <taxon>Paracoccaceae</taxon>
        <taxon>Paracoccus</taxon>
    </lineage>
</organism>
<keyword evidence="1 2" id="KW-0808">Transferase</keyword>
<reference evidence="3" key="1">
    <citation type="submission" date="2017-12" db="EMBL/GenBank/DDBJ databases">
        <title>Genomic analysis of Paracoccus sp. CBA4604.</title>
        <authorList>
            <person name="Roh S.W."/>
            <person name="Kim J.Y."/>
            <person name="Kim J.S."/>
        </authorList>
    </citation>
    <scope>NUCLEOTIDE SEQUENCE [LARGE SCALE GENOMIC DNA]</scope>
    <source>
        <strain evidence="3">CBA4604</strain>
    </source>
</reference>
<comment type="subunit">
    <text evidence="1">Monomer.</text>
</comment>
<name>A0A2K9MC48_9RHOB</name>
<protein>
    <recommendedName>
        <fullName evidence="1">Ribosomal RNA large subunit methyltransferase J</fullName>
        <ecNumber evidence="1">2.1.1.266</ecNumber>
    </recommendedName>
    <alternativeName>
        <fullName evidence="1">23S rRNA (adenine(2030)-N6)-methyltransferase</fullName>
    </alternativeName>
    <alternativeName>
        <fullName evidence="1">23S rRNA m6A2030 methyltransferase</fullName>
    </alternativeName>
</protein>
<keyword evidence="1 2" id="KW-0489">Methyltransferase</keyword>
<dbReference type="PANTHER" id="PTHR37426">
    <property type="entry name" value="RIBOSOMAL RNA LARGE SUBUNIT METHYLTRANSFERASE J"/>
    <property type="match status" value="1"/>
</dbReference>
<feature type="binding site" evidence="1">
    <location>
        <position position="160"/>
    </location>
    <ligand>
        <name>S-adenosyl-L-methionine</name>
        <dbReference type="ChEBI" id="CHEBI:59789"/>
    </ligand>
</feature>
<dbReference type="AlphaFoldDB" id="A0A2K9MC48"/>
<feature type="binding site" evidence="1">
    <location>
        <begin position="139"/>
        <end position="140"/>
    </location>
    <ligand>
        <name>S-adenosyl-L-methionine</name>
        <dbReference type="ChEBI" id="CHEBI:59789"/>
    </ligand>
</feature>
<comment type="similarity">
    <text evidence="1">Belongs to the RlmJ family.</text>
</comment>
<dbReference type="HAMAP" id="MF_00934">
    <property type="entry name" value="23SrRNA_methyltr_J"/>
    <property type="match status" value="1"/>
</dbReference>
<dbReference type="OrthoDB" id="9791274at2"/>
<feature type="active site" description="Proton acceptor" evidence="1">
    <location>
        <position position="160"/>
    </location>
</feature>
<dbReference type="InterPro" id="IPR007473">
    <property type="entry name" value="RlmJ"/>
</dbReference>
<evidence type="ECO:0000256" key="1">
    <source>
        <dbReference type="HAMAP-Rule" id="MF_00934"/>
    </source>
</evidence>
<keyword evidence="1" id="KW-0949">S-adenosyl-L-methionine</keyword>
<keyword evidence="3" id="KW-1185">Reference proteome</keyword>
<dbReference type="InterPro" id="IPR029063">
    <property type="entry name" value="SAM-dependent_MTases_sf"/>
</dbReference>
<keyword evidence="1" id="KW-0694">RNA-binding</keyword>
<dbReference type="PANTHER" id="PTHR37426:SF1">
    <property type="entry name" value="RIBOSOMAL RNA LARGE SUBUNIT METHYLTRANSFERASE J"/>
    <property type="match status" value="1"/>
</dbReference>
<dbReference type="SUPFAM" id="SSF53335">
    <property type="entry name" value="S-adenosyl-L-methionine-dependent methyltransferases"/>
    <property type="match status" value="1"/>
</dbReference>
<dbReference type="GO" id="GO:0070475">
    <property type="term" value="P:rRNA base methylation"/>
    <property type="evidence" value="ECO:0007669"/>
    <property type="project" value="UniProtKB-UniRule"/>
</dbReference>
<feature type="binding site" evidence="1">
    <location>
        <position position="19"/>
    </location>
    <ligand>
        <name>S-adenosyl-L-methionine</name>
        <dbReference type="ChEBI" id="CHEBI:59789"/>
    </ligand>
</feature>
<dbReference type="EC" id="2.1.1.266" evidence="1"/>
<feature type="site" description="Interaction with substrate rRNA" evidence="1">
    <location>
        <position position="4"/>
    </location>
</feature>
<keyword evidence="1" id="KW-0698">rRNA processing</keyword>
<dbReference type="RefSeq" id="WP_101498611.1">
    <property type="nucleotide sequence ID" value="NZ_CP025583.1"/>
</dbReference>
<dbReference type="GO" id="GO:0005829">
    <property type="term" value="C:cytosol"/>
    <property type="evidence" value="ECO:0007669"/>
    <property type="project" value="TreeGrafter"/>
</dbReference>
<dbReference type="Gene3D" id="3.40.50.150">
    <property type="entry name" value="Vaccinia Virus protein VP39"/>
    <property type="match status" value="1"/>
</dbReference>
<evidence type="ECO:0000313" key="3">
    <source>
        <dbReference type="Proteomes" id="UP000234882"/>
    </source>
</evidence>
<sequence length="262" mass="28795">MLSYQHIYHAGNAADLHKHTLLAWMLDYLTAKPKPLSYLETHAGRGLYDLTAAEAKKTDEARAGILRAEAEDWLSPDHPLRRVLTQIRTRHGDGAYGGSPLIAANLLRRGDSIHLAELHPGEYQALQSALPRATLYPRDGFQMALAVAPPTPRRGLMLVDPSYEVKEDYARIPAFLQEVARKWNVGILALWYPILPDRRHAPMLARLEQAFPDALRAEARFPPARAGHGMVGSGMFVVNPPFGLAAEAERIAALFAGASTAG</sequence>
<accession>A0A2K9MC48</accession>
<comment type="catalytic activity">
    <reaction evidence="1">
        <text>adenosine(2030) in 23S rRNA + S-adenosyl-L-methionine = N(6)-methyladenosine(2030) in 23S rRNA + S-adenosyl-L-homocysteine + H(+)</text>
        <dbReference type="Rhea" id="RHEA:43736"/>
        <dbReference type="Rhea" id="RHEA-COMP:10668"/>
        <dbReference type="Rhea" id="RHEA-COMP:10669"/>
        <dbReference type="ChEBI" id="CHEBI:15378"/>
        <dbReference type="ChEBI" id="CHEBI:57856"/>
        <dbReference type="ChEBI" id="CHEBI:59789"/>
        <dbReference type="ChEBI" id="CHEBI:74411"/>
        <dbReference type="ChEBI" id="CHEBI:74449"/>
        <dbReference type="EC" id="2.1.1.266"/>
    </reaction>
</comment>
<dbReference type="GO" id="GO:0003723">
    <property type="term" value="F:RNA binding"/>
    <property type="evidence" value="ECO:0007669"/>
    <property type="project" value="UniProtKB-UniRule"/>
</dbReference>
<feature type="binding site" evidence="1">
    <location>
        <position position="117"/>
    </location>
    <ligand>
        <name>S-adenosyl-L-methionine</name>
        <dbReference type="ChEBI" id="CHEBI:59789"/>
    </ligand>
</feature>
<proteinExistence type="inferred from homology"/>
<dbReference type="EMBL" id="CP025583">
    <property type="protein sequence ID" value="AUM73227.1"/>
    <property type="molecule type" value="Genomic_DNA"/>
</dbReference>
<dbReference type="Proteomes" id="UP000234882">
    <property type="component" value="Chromosome"/>
</dbReference>
<gene>
    <name evidence="1" type="primary">rlmJ</name>
    <name evidence="2" type="ORF">CYR75_02000</name>
</gene>
<evidence type="ECO:0000313" key="2">
    <source>
        <dbReference type="EMBL" id="AUM73227.1"/>
    </source>
</evidence>
<dbReference type="Pfam" id="PF04378">
    <property type="entry name" value="RsmJ"/>
    <property type="match status" value="1"/>
</dbReference>
<comment type="function">
    <text evidence="1">Specifically methylates the adenine in position 2030 of 23S rRNA.</text>
</comment>
<feature type="binding site" evidence="1">
    <location>
        <position position="99"/>
    </location>
    <ligand>
        <name>S-adenosyl-L-methionine</name>
        <dbReference type="ChEBI" id="CHEBI:59789"/>
    </ligand>
</feature>
<feature type="binding site" evidence="1">
    <location>
        <position position="42"/>
    </location>
    <ligand>
        <name>S-adenosyl-L-methionine</name>
        <dbReference type="ChEBI" id="CHEBI:59789"/>
    </ligand>
</feature>
<dbReference type="GO" id="GO:0036307">
    <property type="term" value="F:23S rRNA (adenine(2030)-N(6))-methyltransferase activity"/>
    <property type="evidence" value="ECO:0007669"/>
    <property type="project" value="UniProtKB-UniRule"/>
</dbReference>
<dbReference type="KEGG" id="paru:CYR75_02000"/>